<evidence type="ECO:0000313" key="9">
    <source>
        <dbReference type="Proteomes" id="UP001501920"/>
    </source>
</evidence>
<evidence type="ECO:0000256" key="5">
    <source>
        <dbReference type="ARBA" id="ARBA00023157"/>
    </source>
</evidence>
<keyword evidence="2" id="KW-0732">Signal</keyword>
<dbReference type="FunFam" id="2.40.10.10:FF:000024">
    <property type="entry name" value="Serine protease 53"/>
    <property type="match status" value="1"/>
</dbReference>
<evidence type="ECO:0000256" key="1">
    <source>
        <dbReference type="ARBA" id="ARBA00022670"/>
    </source>
</evidence>
<keyword evidence="1" id="KW-0645">Protease</keyword>
<dbReference type="SMART" id="SM00020">
    <property type="entry name" value="Tryp_SPc"/>
    <property type="match status" value="2"/>
</dbReference>
<dbReference type="SUPFAM" id="SSF50494">
    <property type="entry name" value="Trypsin-like serine proteases"/>
    <property type="match status" value="2"/>
</dbReference>
<dbReference type="PROSITE" id="PS50240">
    <property type="entry name" value="TRYPSIN_DOM"/>
    <property type="match status" value="2"/>
</dbReference>
<keyword evidence="5" id="KW-1015">Disulfide bond</keyword>
<dbReference type="Gene3D" id="2.40.10.10">
    <property type="entry name" value="Trypsin-like serine proteases"/>
    <property type="match status" value="2"/>
</dbReference>
<dbReference type="PANTHER" id="PTHR24253">
    <property type="entry name" value="TRANSMEMBRANE PROTEASE SERINE"/>
    <property type="match status" value="1"/>
</dbReference>
<dbReference type="GeneTree" id="ENSGT00940000163009"/>
<dbReference type="PANTHER" id="PTHR24253:SF144">
    <property type="entry name" value="CHYMOTRYPSIN-LIKE PROTEASE CTRL-1-RELATED"/>
    <property type="match status" value="1"/>
</dbReference>
<dbReference type="InterPro" id="IPR001254">
    <property type="entry name" value="Trypsin_dom"/>
</dbReference>
<reference evidence="8 9" key="1">
    <citation type="submission" date="2020-10" db="EMBL/GenBank/DDBJ databases">
        <title>Pygocentrus nattereri (red-bellied piranha) genome, fPygNat1, primary haplotype.</title>
        <authorList>
            <person name="Myers G."/>
            <person name="Meyer A."/>
            <person name="Karagic N."/>
            <person name="Pippel M."/>
            <person name="Winkler S."/>
            <person name="Tracey A."/>
            <person name="Wood J."/>
            <person name="Formenti G."/>
            <person name="Howe K."/>
            <person name="Fedrigo O."/>
            <person name="Jarvis E.D."/>
        </authorList>
    </citation>
    <scope>NUCLEOTIDE SEQUENCE [LARGE SCALE GENOMIC DNA]</scope>
</reference>
<evidence type="ECO:0000259" key="7">
    <source>
        <dbReference type="PROSITE" id="PS50240"/>
    </source>
</evidence>
<evidence type="ECO:0000256" key="2">
    <source>
        <dbReference type="ARBA" id="ARBA00022729"/>
    </source>
</evidence>
<reference evidence="8" key="3">
    <citation type="submission" date="2025-09" db="UniProtKB">
        <authorList>
            <consortium name="Ensembl"/>
        </authorList>
    </citation>
    <scope>IDENTIFICATION</scope>
</reference>
<evidence type="ECO:0000256" key="4">
    <source>
        <dbReference type="ARBA" id="ARBA00022825"/>
    </source>
</evidence>
<dbReference type="STRING" id="42514.ENSPNAP00000002542"/>
<protein>
    <recommendedName>
        <fullName evidence="7">Peptidase S1 domain-containing protein</fullName>
    </recommendedName>
</protein>
<dbReference type="InterPro" id="IPR001314">
    <property type="entry name" value="Peptidase_S1A"/>
</dbReference>
<dbReference type="AlphaFoldDB" id="A0A3B4BS59"/>
<gene>
    <name evidence="8" type="primary">TMPRSS2</name>
</gene>
<name>A0A3B4BS59_PYGNA</name>
<evidence type="ECO:0000256" key="6">
    <source>
        <dbReference type="ARBA" id="ARBA00023180"/>
    </source>
</evidence>
<keyword evidence="9" id="KW-1185">Reference proteome</keyword>
<sequence length="468" mass="49884">VGGLNAAPGSWPWQVSLQVRGAHVCSGSLINSNWVLTAAVCSSSYLTSQITVYLGLQSLSTSNVNSVSRSVTQQIVYPEIRYYNDIALLKLNSSVIFTDYIKPVCLATAGSTFFNGTQAWVTGWNANTNAVHLVCLSYPGTLMQSNISVVGNRECNCIFSSLSVNIKDTMMCSTSLQSQSCSMDIGGPLVIKQEGLWIQAGILIYHDDCENLSMLYTRVSLYQNWINQQIISNQPGFVPFISTGTDGDLSVSCPAKPPNVPTSVPTTATVTTSTAVVCGSAKLNSITGGSSSLASAGAWPWMASLHHNGIHVCGGTLVAEQFVLSSGDCFSSSTNASDWTVILGRLKQSSSNTYEAVISVTKISISSDLVNNVAVLQLSRKPTLSDYIQPICVDLGDNSFPVNTQCWASGWGSGGGAEQTLQQFNTTIVECGSASSSNKTICTGVMPLEQVCILTYEIHFIIKLLGIY</sequence>
<feature type="domain" description="Peptidase S1" evidence="7">
    <location>
        <begin position="286"/>
        <end position="452"/>
    </location>
</feature>
<dbReference type="Ensembl" id="ENSPNAT00000010251.2">
    <property type="protein sequence ID" value="ENSPNAP00000002542.1"/>
    <property type="gene ID" value="ENSPNAG00000008941.2"/>
</dbReference>
<dbReference type="Pfam" id="PF00089">
    <property type="entry name" value="Trypsin"/>
    <property type="match status" value="2"/>
</dbReference>
<feature type="domain" description="Peptidase S1" evidence="7">
    <location>
        <begin position="1"/>
        <end position="231"/>
    </location>
</feature>
<evidence type="ECO:0000256" key="3">
    <source>
        <dbReference type="ARBA" id="ARBA00022801"/>
    </source>
</evidence>
<dbReference type="PRINTS" id="PR00722">
    <property type="entry name" value="CHYMOTRYPSIN"/>
</dbReference>
<keyword evidence="4" id="KW-0720">Serine protease</keyword>
<dbReference type="InterPro" id="IPR043504">
    <property type="entry name" value="Peptidase_S1_PA_chymotrypsin"/>
</dbReference>
<dbReference type="Proteomes" id="UP001501920">
    <property type="component" value="Chromosome 14"/>
</dbReference>
<reference evidence="8" key="2">
    <citation type="submission" date="2025-08" db="UniProtKB">
        <authorList>
            <consortium name="Ensembl"/>
        </authorList>
    </citation>
    <scope>IDENTIFICATION</scope>
</reference>
<keyword evidence="3" id="KW-0378">Hydrolase</keyword>
<organism evidence="8 9">
    <name type="scientific">Pygocentrus nattereri</name>
    <name type="common">Red-bellied piranha</name>
    <dbReference type="NCBI Taxonomy" id="42514"/>
    <lineage>
        <taxon>Eukaryota</taxon>
        <taxon>Metazoa</taxon>
        <taxon>Chordata</taxon>
        <taxon>Craniata</taxon>
        <taxon>Vertebrata</taxon>
        <taxon>Euteleostomi</taxon>
        <taxon>Actinopterygii</taxon>
        <taxon>Neopterygii</taxon>
        <taxon>Teleostei</taxon>
        <taxon>Ostariophysi</taxon>
        <taxon>Characiformes</taxon>
        <taxon>Characoidei</taxon>
        <taxon>Pygocentrus</taxon>
    </lineage>
</organism>
<dbReference type="GO" id="GO:0004252">
    <property type="term" value="F:serine-type endopeptidase activity"/>
    <property type="evidence" value="ECO:0007669"/>
    <property type="project" value="InterPro"/>
</dbReference>
<keyword evidence="6" id="KW-0325">Glycoprotein</keyword>
<evidence type="ECO:0000313" key="8">
    <source>
        <dbReference type="Ensembl" id="ENSPNAP00000002542.1"/>
    </source>
</evidence>
<dbReference type="FunFam" id="2.40.10.10:FF:000068">
    <property type="entry name" value="transmembrane protease serine 2"/>
    <property type="match status" value="1"/>
</dbReference>
<dbReference type="GO" id="GO:0006508">
    <property type="term" value="P:proteolysis"/>
    <property type="evidence" value="ECO:0007669"/>
    <property type="project" value="UniProtKB-KW"/>
</dbReference>
<accession>A0A3B4BS59</accession>
<dbReference type="CDD" id="cd00190">
    <property type="entry name" value="Tryp_SPc"/>
    <property type="match status" value="1"/>
</dbReference>
<proteinExistence type="predicted"/>
<dbReference type="InterPro" id="IPR009003">
    <property type="entry name" value="Peptidase_S1_PA"/>
</dbReference>